<keyword evidence="1" id="KW-0472">Membrane</keyword>
<proteinExistence type="predicted"/>
<keyword evidence="1" id="KW-1133">Transmembrane helix</keyword>
<accession>A0A7S4JL61</accession>
<evidence type="ECO:0000256" key="1">
    <source>
        <dbReference type="SAM" id="Phobius"/>
    </source>
</evidence>
<feature type="transmembrane region" description="Helical" evidence="1">
    <location>
        <begin position="20"/>
        <end position="40"/>
    </location>
</feature>
<gene>
    <name evidence="2" type="ORF">OAUR00152_LOCUS29572</name>
</gene>
<reference evidence="2" key="1">
    <citation type="submission" date="2021-01" db="EMBL/GenBank/DDBJ databases">
        <authorList>
            <person name="Corre E."/>
            <person name="Pelletier E."/>
            <person name="Niang G."/>
            <person name="Scheremetjew M."/>
            <person name="Finn R."/>
            <person name="Kale V."/>
            <person name="Holt S."/>
            <person name="Cochrane G."/>
            <person name="Meng A."/>
            <person name="Brown T."/>
            <person name="Cohen L."/>
        </authorList>
    </citation>
    <scope>NUCLEOTIDE SEQUENCE</scope>
    <source>
        <strain evidence="2">Isolate 1302-5</strain>
    </source>
</reference>
<name>A0A7S4JL61_9STRA</name>
<dbReference type="AlphaFoldDB" id="A0A7S4JL61"/>
<dbReference type="PANTHER" id="PTHR37231:SF2">
    <property type="entry name" value="EXPRESSED PROTEIN"/>
    <property type="match status" value="1"/>
</dbReference>
<organism evidence="2">
    <name type="scientific">Odontella aurita</name>
    <dbReference type="NCBI Taxonomy" id="265563"/>
    <lineage>
        <taxon>Eukaryota</taxon>
        <taxon>Sar</taxon>
        <taxon>Stramenopiles</taxon>
        <taxon>Ochrophyta</taxon>
        <taxon>Bacillariophyta</taxon>
        <taxon>Mediophyceae</taxon>
        <taxon>Biddulphiophycidae</taxon>
        <taxon>Eupodiscales</taxon>
        <taxon>Odontellaceae</taxon>
        <taxon>Odontella</taxon>
    </lineage>
</organism>
<dbReference type="EMBL" id="HBKQ01042946">
    <property type="protein sequence ID" value="CAE2267123.1"/>
    <property type="molecule type" value="Transcribed_RNA"/>
</dbReference>
<feature type="transmembrane region" description="Helical" evidence="1">
    <location>
        <begin position="52"/>
        <end position="75"/>
    </location>
</feature>
<keyword evidence="1" id="KW-0812">Transmembrane</keyword>
<evidence type="ECO:0000313" key="2">
    <source>
        <dbReference type="EMBL" id="CAE2267123.1"/>
    </source>
</evidence>
<sequence length="149" mass="14780">MARGDETDGSMNDSDSSVPLPLVGAGLAAQPVVWTSLYFVVTTGAGLPPGPFGLLGALEGVSYLLVVGIVGASLYKKVATGSGLPAGKNGLLGAAEGLSYLSVLGGLLALASLVGERGCVPNAKPILDYSAYLPVCDPESTGTPGLFGQ</sequence>
<protein>
    <submittedName>
        <fullName evidence="2">Uncharacterized protein</fullName>
    </submittedName>
</protein>
<dbReference type="PANTHER" id="PTHR37231">
    <property type="entry name" value="EXPRESSED PROTEIN"/>
    <property type="match status" value="1"/>
</dbReference>